<dbReference type="Proteomes" id="UP000325902">
    <property type="component" value="Unassembled WGS sequence"/>
</dbReference>
<dbReference type="AlphaFoldDB" id="A0A5N5DE94"/>
<feature type="compositionally biased region" description="Gly residues" evidence="3">
    <location>
        <begin position="183"/>
        <end position="199"/>
    </location>
</feature>
<dbReference type="OrthoDB" id="9991913at2759"/>
<dbReference type="Pfam" id="PF02826">
    <property type="entry name" value="2-Hacid_dh_C"/>
    <property type="match status" value="1"/>
</dbReference>
<dbReference type="CDD" id="cd12168">
    <property type="entry name" value="Mand_dh_like"/>
    <property type="match status" value="1"/>
</dbReference>
<feature type="domain" description="D-isomer specific 2-hydroxyacid dehydrogenase NAD-binding" evidence="5">
    <location>
        <begin position="220"/>
        <end position="379"/>
    </location>
</feature>
<comment type="caution">
    <text evidence="6">The sequence shown here is derived from an EMBL/GenBank/DDBJ whole genome shotgun (WGS) entry which is preliminary data.</text>
</comment>
<name>A0A5N5DE94_9PEZI</name>
<dbReference type="EMBL" id="VCHE01000030">
    <property type="protein sequence ID" value="KAB2575770.1"/>
    <property type="molecule type" value="Genomic_DNA"/>
</dbReference>
<keyword evidence="7" id="KW-1185">Reference proteome</keyword>
<dbReference type="GO" id="GO:0030267">
    <property type="term" value="F:glyoxylate reductase (NADPH) activity"/>
    <property type="evidence" value="ECO:0007669"/>
    <property type="project" value="TreeGrafter"/>
</dbReference>
<comment type="similarity">
    <text evidence="2">Belongs to the D-isomer specific 2-hydroxyacid dehydrogenase family.</text>
</comment>
<accession>A0A5N5DE94</accession>
<evidence type="ECO:0000256" key="1">
    <source>
        <dbReference type="ARBA" id="ARBA00023002"/>
    </source>
</evidence>
<dbReference type="InterPro" id="IPR050223">
    <property type="entry name" value="D-isomer_2-hydroxyacid_DH"/>
</dbReference>
<reference evidence="6 7" key="1">
    <citation type="journal article" date="2019" name="Sci. Rep.">
        <title>A multi-omics analysis of the grapevine pathogen Lasiodiplodia theobromae reveals that temperature affects the expression of virulence- and pathogenicity-related genes.</title>
        <authorList>
            <person name="Felix C."/>
            <person name="Meneses R."/>
            <person name="Goncalves M.F.M."/>
            <person name="Tilleman L."/>
            <person name="Duarte A.S."/>
            <person name="Jorrin-Novo J.V."/>
            <person name="Van de Peer Y."/>
            <person name="Deforce D."/>
            <person name="Van Nieuwerburgh F."/>
            <person name="Esteves A.C."/>
            <person name="Alves A."/>
        </authorList>
    </citation>
    <scope>NUCLEOTIDE SEQUENCE [LARGE SCALE GENOMIC DNA]</scope>
    <source>
        <strain evidence="6 7">LA-SOL3</strain>
    </source>
</reference>
<dbReference type="InterPro" id="IPR006139">
    <property type="entry name" value="D-isomer_2_OHA_DH_cat_dom"/>
</dbReference>
<feature type="region of interest" description="Disordered" evidence="3">
    <location>
        <begin position="1"/>
        <end position="26"/>
    </location>
</feature>
<evidence type="ECO:0000256" key="3">
    <source>
        <dbReference type="SAM" id="MobiDB-lite"/>
    </source>
</evidence>
<dbReference type="GO" id="GO:0016618">
    <property type="term" value="F:hydroxypyruvate reductase [NAD(P)H] activity"/>
    <property type="evidence" value="ECO:0007669"/>
    <property type="project" value="TreeGrafter"/>
</dbReference>
<dbReference type="InterPro" id="IPR036291">
    <property type="entry name" value="NAD(P)-bd_dom_sf"/>
</dbReference>
<feature type="compositionally biased region" description="Pro residues" evidence="3">
    <location>
        <begin position="1"/>
        <end position="18"/>
    </location>
</feature>
<evidence type="ECO:0000313" key="7">
    <source>
        <dbReference type="Proteomes" id="UP000325902"/>
    </source>
</evidence>
<dbReference type="SUPFAM" id="SSF52283">
    <property type="entry name" value="Formate/glycerate dehydrogenase catalytic domain-like"/>
    <property type="match status" value="1"/>
</dbReference>
<dbReference type="Gene3D" id="3.40.50.720">
    <property type="entry name" value="NAD(P)-binding Rossmann-like Domain"/>
    <property type="match status" value="2"/>
</dbReference>
<gene>
    <name evidence="6" type="primary">ghrB</name>
    <name evidence="6" type="ORF">DBV05_g5588</name>
</gene>
<proteinExistence type="inferred from homology"/>
<protein>
    <submittedName>
        <fullName evidence="6">Glyoxylate/hydroxypyruvate reductase B</fullName>
    </submittedName>
</protein>
<feature type="region of interest" description="Disordered" evidence="3">
    <location>
        <begin position="183"/>
        <end position="222"/>
    </location>
</feature>
<dbReference type="SUPFAM" id="SSF51735">
    <property type="entry name" value="NAD(P)-binding Rossmann-fold domains"/>
    <property type="match status" value="1"/>
</dbReference>
<dbReference type="InterPro" id="IPR006140">
    <property type="entry name" value="D-isomer_DH_NAD-bd"/>
</dbReference>
<feature type="domain" description="D-isomer specific 2-hydroxyacid dehydrogenase catalytic" evidence="4">
    <location>
        <begin position="113"/>
        <end position="407"/>
    </location>
</feature>
<dbReference type="GO" id="GO:0051287">
    <property type="term" value="F:NAD binding"/>
    <property type="evidence" value="ECO:0007669"/>
    <property type="project" value="InterPro"/>
</dbReference>
<organism evidence="6 7">
    <name type="scientific">Lasiodiplodia theobromae</name>
    <dbReference type="NCBI Taxonomy" id="45133"/>
    <lineage>
        <taxon>Eukaryota</taxon>
        <taxon>Fungi</taxon>
        <taxon>Dikarya</taxon>
        <taxon>Ascomycota</taxon>
        <taxon>Pezizomycotina</taxon>
        <taxon>Dothideomycetes</taxon>
        <taxon>Dothideomycetes incertae sedis</taxon>
        <taxon>Botryosphaeriales</taxon>
        <taxon>Botryosphaeriaceae</taxon>
        <taxon>Lasiodiplodia</taxon>
    </lineage>
</organism>
<keyword evidence="1 2" id="KW-0560">Oxidoreductase</keyword>
<evidence type="ECO:0000259" key="5">
    <source>
        <dbReference type="Pfam" id="PF02826"/>
    </source>
</evidence>
<keyword evidence="6" id="KW-0670">Pyruvate</keyword>
<evidence type="ECO:0000259" key="4">
    <source>
        <dbReference type="Pfam" id="PF00389"/>
    </source>
</evidence>
<evidence type="ECO:0000256" key="2">
    <source>
        <dbReference type="RuleBase" id="RU003719"/>
    </source>
</evidence>
<evidence type="ECO:0000313" key="6">
    <source>
        <dbReference type="EMBL" id="KAB2575770.1"/>
    </source>
</evidence>
<dbReference type="Pfam" id="PF00389">
    <property type="entry name" value="2-Hacid_dh"/>
    <property type="match status" value="1"/>
</dbReference>
<dbReference type="PANTHER" id="PTHR10996:SF281">
    <property type="entry name" value="D-ISOMER SPECIFIC 2-HYDROXYACID DEHYDROGENASE NAD-BINDING DOMAIN-CONTAINING PROTEIN-RELATED"/>
    <property type="match status" value="1"/>
</dbReference>
<dbReference type="GO" id="GO:0005829">
    <property type="term" value="C:cytosol"/>
    <property type="evidence" value="ECO:0007669"/>
    <property type="project" value="TreeGrafter"/>
</dbReference>
<dbReference type="PANTHER" id="PTHR10996">
    <property type="entry name" value="2-HYDROXYACID DEHYDROGENASE-RELATED"/>
    <property type="match status" value="1"/>
</dbReference>
<sequence>MAADPPPTTTEPSPPSSWPTPHDPKPTVLLIHSHTRKPAEPVLPAATWSRLHQLFTIRTLPPTVTSIPAFVDYLQAWPHNNAKGEGDIRAILRTGWLKAGPHADLRFFDTGVVPHLPRSLEFVTCSGHGHDAADVAALAARGIAYANTPDTCTEAVANAGLHLVLSTYRYFSFAERCARGGVPTGGGGSGSSGSSGSGSGSTASNQGGAGHGELSWPDSRQLGPKAEDPCGQVLGVVGMGDIGTRIAVKCAAALGMRVAYYNRRRNAAAEDKLAALGCEAVYHDSLESLLQEADCLCLACPLTKETRGMLGKETLRLVKASGVRIVNIARGGLIDEDALIEAMDDGRVLGVGLDVHANEPGVNPKLRDNWMTTLLPHIGVCSNSTWREFDRVTFENLENWFYGDRSKVPVVNF</sequence>